<keyword evidence="2 5" id="KW-0812">Transmembrane</keyword>
<comment type="caution">
    <text evidence="7">The sequence shown here is derived from an EMBL/GenBank/DDBJ whole genome shotgun (WGS) entry which is preliminary data.</text>
</comment>
<dbReference type="Pfam" id="PF08016">
    <property type="entry name" value="PKD_channel"/>
    <property type="match status" value="1"/>
</dbReference>
<keyword evidence="4 5" id="KW-0472">Membrane</keyword>
<dbReference type="AlphaFoldDB" id="A0AA36IL72"/>
<feature type="domain" description="Polycystin cation channel PKD1/PKD2" evidence="6">
    <location>
        <begin position="395"/>
        <end position="535"/>
    </location>
</feature>
<evidence type="ECO:0000256" key="1">
    <source>
        <dbReference type="ARBA" id="ARBA00004141"/>
    </source>
</evidence>
<dbReference type="PANTHER" id="PTHR10877">
    <property type="entry name" value="POLYCYSTIN FAMILY MEMBER"/>
    <property type="match status" value="1"/>
</dbReference>
<feature type="transmembrane region" description="Helical" evidence="5">
    <location>
        <begin position="403"/>
        <end position="421"/>
    </location>
</feature>
<evidence type="ECO:0000313" key="7">
    <source>
        <dbReference type="EMBL" id="CAJ1389836.1"/>
    </source>
</evidence>
<accession>A0AA36IL72</accession>
<gene>
    <name evidence="7" type="ORF">EVOR1521_LOCUS15376</name>
</gene>
<keyword evidence="3 5" id="KW-1133">Transmembrane helix</keyword>
<dbReference type="Gene3D" id="1.10.287.70">
    <property type="match status" value="1"/>
</dbReference>
<comment type="subcellular location">
    <subcellularLocation>
        <location evidence="1">Membrane</location>
        <topology evidence="1">Multi-pass membrane protein</topology>
    </subcellularLocation>
</comment>
<proteinExistence type="predicted"/>
<protein>
    <recommendedName>
        <fullName evidence="6">Polycystin cation channel PKD1/PKD2 domain-containing protein</fullName>
    </recommendedName>
</protein>
<feature type="transmembrane region" description="Helical" evidence="5">
    <location>
        <begin position="447"/>
        <end position="466"/>
    </location>
</feature>
<dbReference type="PANTHER" id="PTHR10877:SF183">
    <property type="entry name" value="AT14535P-RELATED"/>
    <property type="match status" value="1"/>
</dbReference>
<evidence type="ECO:0000259" key="6">
    <source>
        <dbReference type="Pfam" id="PF08016"/>
    </source>
</evidence>
<feature type="transmembrane region" description="Helical" evidence="5">
    <location>
        <begin position="291"/>
        <end position="309"/>
    </location>
</feature>
<organism evidence="7 8">
    <name type="scientific">Effrenium voratum</name>
    <dbReference type="NCBI Taxonomy" id="2562239"/>
    <lineage>
        <taxon>Eukaryota</taxon>
        <taxon>Sar</taxon>
        <taxon>Alveolata</taxon>
        <taxon>Dinophyceae</taxon>
        <taxon>Suessiales</taxon>
        <taxon>Symbiodiniaceae</taxon>
        <taxon>Effrenium</taxon>
    </lineage>
</organism>
<keyword evidence="8" id="KW-1185">Reference proteome</keyword>
<evidence type="ECO:0000256" key="2">
    <source>
        <dbReference type="ARBA" id="ARBA00022692"/>
    </source>
</evidence>
<dbReference type="InterPro" id="IPR013122">
    <property type="entry name" value="PKD1_2_channel"/>
</dbReference>
<dbReference type="Proteomes" id="UP001178507">
    <property type="component" value="Unassembled WGS sequence"/>
</dbReference>
<evidence type="ECO:0000313" key="8">
    <source>
        <dbReference type="Proteomes" id="UP001178507"/>
    </source>
</evidence>
<dbReference type="EMBL" id="CAUJNA010001946">
    <property type="protein sequence ID" value="CAJ1389836.1"/>
    <property type="molecule type" value="Genomic_DNA"/>
</dbReference>
<feature type="transmembrane region" description="Helical" evidence="5">
    <location>
        <begin position="341"/>
        <end position="364"/>
    </location>
</feature>
<evidence type="ECO:0000256" key="5">
    <source>
        <dbReference type="SAM" id="Phobius"/>
    </source>
</evidence>
<evidence type="ECO:0000256" key="3">
    <source>
        <dbReference type="ARBA" id="ARBA00022989"/>
    </source>
</evidence>
<dbReference type="InterPro" id="IPR051223">
    <property type="entry name" value="Polycystin"/>
</dbReference>
<feature type="transmembrane region" description="Helical" evidence="5">
    <location>
        <begin position="507"/>
        <end position="529"/>
    </location>
</feature>
<evidence type="ECO:0000256" key="4">
    <source>
        <dbReference type="ARBA" id="ARBA00023136"/>
    </source>
</evidence>
<dbReference type="GO" id="GO:0016020">
    <property type="term" value="C:membrane"/>
    <property type="evidence" value="ECO:0007669"/>
    <property type="project" value="UniProtKB-SubCell"/>
</dbReference>
<name>A0AA36IL72_9DINO</name>
<feature type="transmembrane region" description="Helical" evidence="5">
    <location>
        <begin position="7"/>
        <end position="28"/>
    </location>
</feature>
<sequence>MDLEKACLELPFTIALLLAFSAFAILALRQDIVYSVEHAISKDLEKNANFAFSEHMGHKELRDVQTVADFWSWLRLGFLPQVARPVWAYSEGRVGSVFDLDLNQTWRLNDFGNEPLPLPGEYLHFNRVVGGLRFRQRASAASSCRFPGTGDAWQRWYGKPCMPNYQEIFFTPEVDDAEVFADAVRIEWMLPGLDDYDRMHSQVIDMEDGCRQMAAKNRTECLCESCLAEKLPWLREDAQRAEVSMITYNAHYGLLTHTGVNFWFLRGGRIRKRVEMKSLWVNSDQLIAENALYMVFAIVWGVLLLWIFLSEVREIAVILVTDDESWYKALIKEYFSFANSVDWLSIIVANVLLVIFFVLAFQIAGLQASMDELVRGELGTRQAYLGLVVSFYEEYDATYRQVYTYRLFLCLYPLMLVLRLLKSFDAQPRLAIITETLRSASQDMIHFSLVLSAVVTCLCLDAVLIFGRDIEDLANLARAFHFAFRMVFAEDGSYYYKLEQVSRMATYTWFTSFTVLVVIILLNMLLAIIMDNYMMVKKRATMRASLPHQMREMWRRWRMNRNKERVRLEEIWAAFAEDAVWNRKAMCQSNRLITSTFLLDLVPGLPPSQAERTLHNSRKEHLKETEPPFQLSDAHDMLSGLEAATRKIRNGLYFTFDVVHYFDSRPVPGMGDLVTDTHEKAIFKLALNEAVDEEEDLAAFAARAAREEKDSERTVVAFVEDQAARLSSEVAETLAQSLQVLEARQARIEEREESMAVAVRQMHGRLLQLQGDAKMVARRLEKALFIRQQITEACHGRLSLAETFWNATKGHR</sequence>
<reference evidence="7" key="1">
    <citation type="submission" date="2023-08" db="EMBL/GenBank/DDBJ databases">
        <authorList>
            <person name="Chen Y."/>
            <person name="Shah S."/>
            <person name="Dougan E. K."/>
            <person name="Thang M."/>
            <person name="Chan C."/>
        </authorList>
    </citation>
    <scope>NUCLEOTIDE SEQUENCE</scope>
</reference>